<dbReference type="AlphaFoldDB" id="A0A8B8GQR7"/>
<evidence type="ECO:0000256" key="1">
    <source>
        <dbReference type="ARBA" id="ARBA00022723"/>
    </source>
</evidence>
<dbReference type="PROSITE" id="PS01359">
    <property type="entry name" value="ZF_PHD_1"/>
    <property type="match status" value="1"/>
</dbReference>
<keyword evidence="7" id="KW-1185">Reference proteome</keyword>
<protein>
    <submittedName>
        <fullName evidence="8">E3 ubiquitin-protein ligase TRAIP-like</fullName>
    </submittedName>
</protein>
<dbReference type="SMART" id="SM00249">
    <property type="entry name" value="PHD"/>
    <property type="match status" value="1"/>
</dbReference>
<evidence type="ECO:0000256" key="2">
    <source>
        <dbReference type="ARBA" id="ARBA00022771"/>
    </source>
</evidence>
<dbReference type="PROSITE" id="PS50016">
    <property type="entry name" value="ZF_PHD_2"/>
    <property type="match status" value="1"/>
</dbReference>
<dbReference type="InterPro" id="IPR019787">
    <property type="entry name" value="Znf_PHD-finger"/>
</dbReference>
<keyword evidence="2 4" id="KW-0863">Zinc-finger</keyword>
<evidence type="ECO:0000259" key="6">
    <source>
        <dbReference type="PROSITE" id="PS50016"/>
    </source>
</evidence>
<dbReference type="RefSeq" id="XP_025425375.1">
    <property type="nucleotide sequence ID" value="XM_025569590.1"/>
</dbReference>
<dbReference type="InterPro" id="IPR013083">
    <property type="entry name" value="Znf_RING/FYVE/PHD"/>
</dbReference>
<organism evidence="7 8">
    <name type="scientific">Sipha flava</name>
    <name type="common">yellow sugarcane aphid</name>
    <dbReference type="NCBI Taxonomy" id="143950"/>
    <lineage>
        <taxon>Eukaryota</taxon>
        <taxon>Metazoa</taxon>
        <taxon>Ecdysozoa</taxon>
        <taxon>Arthropoda</taxon>
        <taxon>Hexapoda</taxon>
        <taxon>Insecta</taxon>
        <taxon>Pterygota</taxon>
        <taxon>Neoptera</taxon>
        <taxon>Paraneoptera</taxon>
        <taxon>Hemiptera</taxon>
        <taxon>Sternorrhyncha</taxon>
        <taxon>Aphidomorpha</taxon>
        <taxon>Aphidoidea</taxon>
        <taxon>Aphididae</taxon>
        <taxon>Sipha</taxon>
    </lineage>
</organism>
<dbReference type="InterPro" id="IPR019786">
    <property type="entry name" value="Zinc_finger_PHD-type_CS"/>
</dbReference>
<dbReference type="Gene3D" id="3.30.40.10">
    <property type="entry name" value="Zinc/RING finger domain, C3HC4 (zinc finger)"/>
    <property type="match status" value="1"/>
</dbReference>
<keyword evidence="3" id="KW-0862">Zinc</keyword>
<sequence length="292" mass="33928">MLCNVCNDDIYEDDELQCSTCNEFFHFGCAVLRESIFRKMSKTAKQKWCCAKCKFSIDSKTKSPTVNVKKGNEASVLSNESFNNLTDSVKYMSDKFDSFGEQLQELLKSMKDMREENRILKVQNNNLRNDLNVLSNKLNILEQKSLDNFVEIVNVPEIINEDCKNTVKKIAKLLNVEIEVVNAYRVQSKFNTRSKKIVAELTSKQVKKDLMESSRKIKPTGNSLEASWKNEAIYINDNLTQFNRNLFYKTKIFARDSGYKFVWFRDYKLFIKKTELTKAIVVENELSLTKLT</sequence>
<evidence type="ECO:0000313" key="8">
    <source>
        <dbReference type="RefSeq" id="XP_025425375.1"/>
    </source>
</evidence>
<dbReference type="Pfam" id="PF00628">
    <property type="entry name" value="PHD"/>
    <property type="match status" value="1"/>
</dbReference>
<dbReference type="InterPro" id="IPR011011">
    <property type="entry name" value="Znf_FYVE_PHD"/>
</dbReference>
<evidence type="ECO:0000313" key="7">
    <source>
        <dbReference type="Proteomes" id="UP000694846"/>
    </source>
</evidence>
<name>A0A8B8GQR7_9HEMI</name>
<dbReference type="InterPro" id="IPR057251">
    <property type="entry name" value="FP_C"/>
</dbReference>
<evidence type="ECO:0000256" key="4">
    <source>
        <dbReference type="PROSITE-ProRule" id="PRU00146"/>
    </source>
</evidence>
<gene>
    <name evidence="8" type="primary">LOC112694193</name>
</gene>
<reference evidence="8" key="1">
    <citation type="submission" date="2025-08" db="UniProtKB">
        <authorList>
            <consortium name="RefSeq"/>
        </authorList>
    </citation>
    <scope>IDENTIFICATION</scope>
    <source>
        <tissue evidence="8">Whole body</tissue>
    </source>
</reference>
<keyword evidence="5" id="KW-0175">Coiled coil</keyword>
<dbReference type="Pfam" id="PF25298">
    <property type="entry name" value="Baculo_FP_2nd"/>
    <property type="match status" value="1"/>
</dbReference>
<keyword evidence="1" id="KW-0479">Metal-binding</keyword>
<dbReference type="Proteomes" id="UP000694846">
    <property type="component" value="Unplaced"/>
</dbReference>
<dbReference type="GO" id="GO:0008270">
    <property type="term" value="F:zinc ion binding"/>
    <property type="evidence" value="ECO:0007669"/>
    <property type="project" value="UniProtKB-KW"/>
</dbReference>
<dbReference type="InterPro" id="IPR001965">
    <property type="entry name" value="Znf_PHD"/>
</dbReference>
<dbReference type="OrthoDB" id="6609678at2759"/>
<evidence type="ECO:0000256" key="5">
    <source>
        <dbReference type="SAM" id="Coils"/>
    </source>
</evidence>
<feature type="domain" description="PHD-type" evidence="6">
    <location>
        <begin position="1"/>
        <end position="56"/>
    </location>
</feature>
<evidence type="ECO:0000256" key="3">
    <source>
        <dbReference type="ARBA" id="ARBA00022833"/>
    </source>
</evidence>
<dbReference type="SUPFAM" id="SSF57903">
    <property type="entry name" value="FYVE/PHD zinc finger"/>
    <property type="match status" value="1"/>
</dbReference>
<accession>A0A8B8GQR7</accession>
<feature type="coiled-coil region" evidence="5">
    <location>
        <begin position="96"/>
        <end position="144"/>
    </location>
</feature>
<dbReference type="GeneID" id="112694193"/>
<proteinExistence type="predicted"/>